<evidence type="ECO:0000256" key="5">
    <source>
        <dbReference type="ARBA" id="ARBA00022555"/>
    </source>
</evidence>
<dbReference type="PROSITE" id="PS50860">
    <property type="entry name" value="AA_TRNA_LIGASE_II_ALA"/>
    <property type="match status" value="1"/>
</dbReference>
<dbReference type="GO" id="GO:0000049">
    <property type="term" value="F:tRNA binding"/>
    <property type="evidence" value="ECO:0007669"/>
    <property type="project" value="UniProtKB-KW"/>
</dbReference>
<keyword evidence="8" id="KW-0547">Nucleotide-binding</keyword>
<dbReference type="InterPro" id="IPR012947">
    <property type="entry name" value="tRNA_SAD"/>
</dbReference>
<dbReference type="PANTHER" id="PTHR11777:SF9">
    <property type="entry name" value="ALANINE--TRNA LIGASE, CYTOPLASMIC"/>
    <property type="match status" value="1"/>
</dbReference>
<evidence type="ECO:0000256" key="2">
    <source>
        <dbReference type="ARBA" id="ARBA00008226"/>
    </source>
</evidence>
<evidence type="ECO:0000256" key="10">
    <source>
        <dbReference type="ARBA" id="ARBA00022840"/>
    </source>
</evidence>
<dbReference type="NCBIfam" id="TIGR00344">
    <property type="entry name" value="alaS"/>
    <property type="match status" value="1"/>
</dbReference>
<organism evidence="15">
    <name type="scientific">marine metagenome</name>
    <dbReference type="NCBI Taxonomy" id="408172"/>
    <lineage>
        <taxon>unclassified sequences</taxon>
        <taxon>metagenomes</taxon>
        <taxon>ecological metagenomes</taxon>
    </lineage>
</organism>
<dbReference type="Gene3D" id="3.30.980.10">
    <property type="entry name" value="Threonyl-trna Synthetase, Chain A, domain 2"/>
    <property type="match status" value="1"/>
</dbReference>
<dbReference type="EMBL" id="UINC01002120">
    <property type="protein sequence ID" value="SUZ93121.1"/>
    <property type="molecule type" value="Genomic_DNA"/>
</dbReference>
<evidence type="ECO:0000313" key="15">
    <source>
        <dbReference type="EMBL" id="SUZ93121.1"/>
    </source>
</evidence>
<dbReference type="FunFam" id="3.30.980.10:FF:000004">
    <property type="entry name" value="Alanine--tRNA ligase, cytoplasmic"/>
    <property type="match status" value="1"/>
</dbReference>
<feature type="non-terminal residue" evidence="15">
    <location>
        <position position="495"/>
    </location>
</feature>
<dbReference type="GO" id="GO:0005829">
    <property type="term" value="C:cytosol"/>
    <property type="evidence" value="ECO:0007669"/>
    <property type="project" value="TreeGrafter"/>
</dbReference>
<dbReference type="Gene3D" id="2.40.30.130">
    <property type="match status" value="1"/>
</dbReference>
<dbReference type="InterPro" id="IPR018162">
    <property type="entry name" value="Ala-tRNA-ligase_IIc_anticod-bd"/>
</dbReference>
<evidence type="ECO:0000256" key="3">
    <source>
        <dbReference type="ARBA" id="ARBA00013168"/>
    </source>
</evidence>
<dbReference type="HAMAP" id="MF_00036_B">
    <property type="entry name" value="Ala_tRNA_synth_B"/>
    <property type="match status" value="1"/>
</dbReference>
<evidence type="ECO:0000256" key="11">
    <source>
        <dbReference type="ARBA" id="ARBA00022884"/>
    </source>
</evidence>
<keyword evidence="9" id="KW-0862">Zinc</keyword>
<dbReference type="PRINTS" id="PR00980">
    <property type="entry name" value="TRNASYNTHALA"/>
</dbReference>
<accession>A0A381RPM6</accession>
<keyword evidence="11" id="KW-0694">RNA-binding</keyword>
<dbReference type="GO" id="GO:0046872">
    <property type="term" value="F:metal ion binding"/>
    <property type="evidence" value="ECO:0007669"/>
    <property type="project" value="UniProtKB-KW"/>
</dbReference>
<evidence type="ECO:0000259" key="14">
    <source>
        <dbReference type="PROSITE" id="PS50860"/>
    </source>
</evidence>
<dbReference type="SMART" id="SM00863">
    <property type="entry name" value="tRNA_SAD"/>
    <property type="match status" value="1"/>
</dbReference>
<keyword evidence="5" id="KW-0820">tRNA-binding</keyword>
<dbReference type="GO" id="GO:0002161">
    <property type="term" value="F:aminoacyl-tRNA deacylase activity"/>
    <property type="evidence" value="ECO:0007669"/>
    <property type="project" value="TreeGrafter"/>
</dbReference>
<dbReference type="Pfam" id="PF07973">
    <property type="entry name" value="tRNA_SAD"/>
    <property type="match status" value="1"/>
</dbReference>
<comment type="cofactor">
    <cofactor evidence="1">
        <name>Zn(2+)</name>
        <dbReference type="ChEBI" id="CHEBI:29105"/>
    </cofactor>
</comment>
<dbReference type="InterPro" id="IPR023033">
    <property type="entry name" value="Ala_tRNA_ligase_euk/bac"/>
</dbReference>
<keyword evidence="10" id="KW-0067">ATP-binding</keyword>
<keyword evidence="6" id="KW-0436">Ligase</keyword>
<dbReference type="PANTHER" id="PTHR11777">
    <property type="entry name" value="ALANYL-TRNA SYNTHETASE"/>
    <property type="match status" value="1"/>
</dbReference>
<keyword evidence="13" id="KW-0030">Aminoacyl-tRNA synthetase</keyword>
<reference evidence="15" key="1">
    <citation type="submission" date="2018-05" db="EMBL/GenBank/DDBJ databases">
        <authorList>
            <person name="Lanie J.A."/>
            <person name="Ng W.-L."/>
            <person name="Kazmierczak K.M."/>
            <person name="Andrzejewski T.M."/>
            <person name="Davidsen T.M."/>
            <person name="Wayne K.J."/>
            <person name="Tettelin H."/>
            <person name="Glass J.I."/>
            <person name="Rusch D."/>
            <person name="Podicherti R."/>
            <person name="Tsui H.-C.T."/>
            <person name="Winkler M.E."/>
        </authorList>
    </citation>
    <scope>NUCLEOTIDE SEQUENCE</scope>
</reference>
<evidence type="ECO:0000256" key="9">
    <source>
        <dbReference type="ARBA" id="ARBA00022833"/>
    </source>
</evidence>
<evidence type="ECO:0000256" key="8">
    <source>
        <dbReference type="ARBA" id="ARBA00022741"/>
    </source>
</evidence>
<keyword evidence="12" id="KW-0648">Protein biosynthesis</keyword>
<proteinExistence type="inferred from homology"/>
<comment type="similarity">
    <text evidence="2">Belongs to the class-II aminoacyl-tRNA synthetase family.</text>
</comment>
<keyword evidence="7" id="KW-0479">Metal-binding</keyword>
<gene>
    <name evidence="15" type="ORF">METZ01_LOCUS45975</name>
</gene>
<dbReference type="GO" id="GO:0006419">
    <property type="term" value="P:alanyl-tRNA aminoacylation"/>
    <property type="evidence" value="ECO:0007669"/>
    <property type="project" value="InterPro"/>
</dbReference>
<dbReference type="InterPro" id="IPR018164">
    <property type="entry name" value="Ala-tRNA-synth_IIc_N"/>
</dbReference>
<dbReference type="SUPFAM" id="SSF55186">
    <property type="entry name" value="ThrRS/AlaRS common domain"/>
    <property type="match status" value="1"/>
</dbReference>
<sequence length="495" mass="53405">MTAVVQGVRSNYDTDLFLPLISAVAERAGHLYGVDEGSDVALRVIADHSRATAFLLADGVSPANEGRGYVLRRLIRRATRFGMKLGFDSPFFNSSAGGVADLMGDVYPELRQAAELIARVTIAEEDRFFRALAAGTRVFEDVVAEVRASGSSCIPGDQAFRLYDTYGLPVELTREFASDAGLQIDEREFRAAMESQRSRARAAWKGGSEAAAAQTLVAELSEQGIESTVFTGYAEYAQEDVEIIGLLHENQPIEELKCGWQGTMIVDVTPFYGESGGQVGDRGEACSENGHAVVSDTQRLPGGLVAHSVEVDSGELSVGGKVNLKIDTERRVNTARNHTATHLLHAALRDQLGEHVRQSGSMVAPDHLRFDFSHFAPVDADQLAGLERDVNEAIRADIAVEISEMSHQEAIEGGALAFFGDKYGDVVRVVSVPGVSTELCGGTHVARTGKIGTFMIIKEESVAAGTRRVEAITGPTAVERLQRQRDRLRQVTAGL</sequence>
<dbReference type="InterPro" id="IPR018163">
    <property type="entry name" value="Thr/Ala-tRNA-synth_IIc_edit"/>
</dbReference>
<evidence type="ECO:0000256" key="12">
    <source>
        <dbReference type="ARBA" id="ARBA00022917"/>
    </source>
</evidence>
<evidence type="ECO:0000256" key="13">
    <source>
        <dbReference type="ARBA" id="ARBA00023146"/>
    </source>
</evidence>
<dbReference type="InterPro" id="IPR002318">
    <property type="entry name" value="Ala-tRNA-lgiase_IIc"/>
</dbReference>
<dbReference type="FunFam" id="3.30.54.20:FF:000001">
    <property type="entry name" value="Alanine--tRNA ligase"/>
    <property type="match status" value="1"/>
</dbReference>
<dbReference type="Gene3D" id="3.30.54.20">
    <property type="match status" value="1"/>
</dbReference>
<dbReference type="SUPFAM" id="SSF101353">
    <property type="entry name" value="Putative anticodon-binding domain of alanyl-tRNA synthetase (AlaRS)"/>
    <property type="match status" value="1"/>
</dbReference>
<dbReference type="InterPro" id="IPR018165">
    <property type="entry name" value="Ala-tRNA-synth_IIc_core"/>
</dbReference>
<evidence type="ECO:0000256" key="1">
    <source>
        <dbReference type="ARBA" id="ARBA00001947"/>
    </source>
</evidence>
<dbReference type="GO" id="GO:0004813">
    <property type="term" value="F:alanine-tRNA ligase activity"/>
    <property type="evidence" value="ECO:0007669"/>
    <property type="project" value="UniProtKB-EC"/>
</dbReference>
<dbReference type="GO" id="GO:0005524">
    <property type="term" value="F:ATP binding"/>
    <property type="evidence" value="ECO:0007669"/>
    <property type="project" value="UniProtKB-KW"/>
</dbReference>
<protein>
    <recommendedName>
        <fullName evidence="4">Alanine--tRNA ligase</fullName>
        <ecNumber evidence="3">6.1.1.7</ecNumber>
    </recommendedName>
</protein>
<dbReference type="Pfam" id="PF01411">
    <property type="entry name" value="tRNA-synt_2c"/>
    <property type="match status" value="1"/>
</dbReference>
<dbReference type="EC" id="6.1.1.7" evidence="3"/>
<feature type="domain" description="Alanyl-transfer RNA synthetases family profile" evidence="14">
    <location>
        <begin position="1"/>
        <end position="483"/>
    </location>
</feature>
<dbReference type="InterPro" id="IPR009000">
    <property type="entry name" value="Transl_B-barrel_sf"/>
</dbReference>
<name>A0A381RPM6_9ZZZZ</name>
<evidence type="ECO:0000256" key="6">
    <source>
        <dbReference type="ARBA" id="ARBA00022598"/>
    </source>
</evidence>
<dbReference type="SUPFAM" id="SSF50447">
    <property type="entry name" value="Translation proteins"/>
    <property type="match status" value="1"/>
</dbReference>
<evidence type="ECO:0000256" key="4">
    <source>
        <dbReference type="ARBA" id="ARBA00017959"/>
    </source>
</evidence>
<evidence type="ECO:0000256" key="7">
    <source>
        <dbReference type="ARBA" id="ARBA00022723"/>
    </source>
</evidence>
<dbReference type="AlphaFoldDB" id="A0A381RPM6"/>
<dbReference type="InterPro" id="IPR050058">
    <property type="entry name" value="Ala-tRNA_ligase"/>
</dbReference>